<evidence type="ECO:0000256" key="6">
    <source>
        <dbReference type="ARBA" id="ARBA00055169"/>
    </source>
</evidence>
<dbReference type="GO" id="GO:0005524">
    <property type="term" value="F:ATP binding"/>
    <property type="evidence" value="ECO:0007669"/>
    <property type="project" value="UniProtKB-KW"/>
</dbReference>
<proteinExistence type="inferred from homology"/>
<dbReference type="SUPFAM" id="SSF69572">
    <property type="entry name" value="Activating enzymes of the ubiquitin-like proteins"/>
    <property type="match status" value="1"/>
</dbReference>
<evidence type="ECO:0000256" key="12">
    <source>
        <dbReference type="ARBA" id="ARBA00078531"/>
    </source>
</evidence>
<evidence type="ECO:0000256" key="11">
    <source>
        <dbReference type="ARBA" id="ARBA00075328"/>
    </source>
</evidence>
<feature type="domain" description="Rhodanese" evidence="13">
    <location>
        <begin position="271"/>
        <end position="341"/>
    </location>
</feature>
<gene>
    <name evidence="14" type="primary">moeB</name>
    <name evidence="14" type="ORF">EYD45_00230</name>
</gene>
<comment type="catalytic activity">
    <reaction evidence="5">
        <text>[molybdopterin-synthase sulfur-carrier protein]-C-terminal Gly-Gly + ATP + H(+) = [molybdopterin-synthase sulfur-carrier protein]-C-terminal Gly-Gly-AMP + diphosphate</text>
        <dbReference type="Rhea" id="RHEA:43616"/>
        <dbReference type="Rhea" id="RHEA-COMP:12159"/>
        <dbReference type="Rhea" id="RHEA-COMP:12202"/>
        <dbReference type="ChEBI" id="CHEBI:15378"/>
        <dbReference type="ChEBI" id="CHEBI:30616"/>
        <dbReference type="ChEBI" id="CHEBI:33019"/>
        <dbReference type="ChEBI" id="CHEBI:90618"/>
        <dbReference type="ChEBI" id="CHEBI:90778"/>
        <dbReference type="EC" id="2.7.7.80"/>
    </reaction>
</comment>
<keyword evidence="15" id="KW-1185">Reference proteome</keyword>
<accession>A0A4Q9FH07</accession>
<dbReference type="InterPro" id="IPR036873">
    <property type="entry name" value="Rhodanese-like_dom_sf"/>
</dbReference>
<evidence type="ECO:0000256" key="5">
    <source>
        <dbReference type="ARBA" id="ARBA00052218"/>
    </source>
</evidence>
<dbReference type="CDD" id="cd00757">
    <property type="entry name" value="ThiF_MoeB_HesA_family"/>
    <property type="match status" value="1"/>
</dbReference>
<dbReference type="Gene3D" id="3.40.50.720">
    <property type="entry name" value="NAD(P)-binding Rossmann-like Domain"/>
    <property type="match status" value="1"/>
</dbReference>
<evidence type="ECO:0000256" key="10">
    <source>
        <dbReference type="ARBA" id="ARBA00075110"/>
    </source>
</evidence>
<dbReference type="Gene3D" id="3.40.250.10">
    <property type="entry name" value="Rhodanese-like domain"/>
    <property type="match status" value="1"/>
</dbReference>
<dbReference type="GO" id="GO:0004792">
    <property type="term" value="F:thiosulfate-cyanide sulfurtransferase activity"/>
    <property type="evidence" value="ECO:0007669"/>
    <property type="project" value="TreeGrafter"/>
</dbReference>
<comment type="caution">
    <text evidence="14">The sequence shown here is derived from an EMBL/GenBank/DDBJ whole genome shotgun (WGS) entry which is preliminary data.</text>
</comment>
<organism evidence="14 15">
    <name type="scientific">Hyunsoonleella flava</name>
    <dbReference type="NCBI Taxonomy" id="2527939"/>
    <lineage>
        <taxon>Bacteria</taxon>
        <taxon>Pseudomonadati</taxon>
        <taxon>Bacteroidota</taxon>
        <taxon>Flavobacteriia</taxon>
        <taxon>Flavobacteriales</taxon>
        <taxon>Flavobacteriaceae</taxon>
    </lineage>
</organism>
<evidence type="ECO:0000256" key="8">
    <source>
        <dbReference type="ARBA" id="ARBA00066884"/>
    </source>
</evidence>
<reference evidence="14 15" key="1">
    <citation type="submission" date="2019-02" db="EMBL/GenBank/DDBJ databases">
        <title>Hyunsoonleella sp., isolated from marine sediment.</title>
        <authorList>
            <person name="Liu B.-T."/>
        </authorList>
    </citation>
    <scope>NUCLEOTIDE SEQUENCE [LARGE SCALE GENOMIC DNA]</scope>
    <source>
        <strain evidence="14 15">T58</strain>
    </source>
</reference>
<evidence type="ECO:0000256" key="4">
    <source>
        <dbReference type="ARBA" id="ARBA00022840"/>
    </source>
</evidence>
<dbReference type="InterPro" id="IPR000594">
    <property type="entry name" value="ThiF_NAD_FAD-bd"/>
</dbReference>
<dbReference type="InterPro" id="IPR001763">
    <property type="entry name" value="Rhodanese-like_dom"/>
</dbReference>
<comment type="function">
    <text evidence="6">Catalyzes the adenylation by ATP of the carboxyl group of the C-terminal glycine of sulfur carrier protein MoaD.</text>
</comment>
<dbReference type="RefSeq" id="WP_130962338.1">
    <property type="nucleotide sequence ID" value="NZ_SIRT01000001.1"/>
</dbReference>
<protein>
    <recommendedName>
        <fullName evidence="9">Molybdopterin-synthase adenylyltransferase</fullName>
        <ecNumber evidence="8">2.7.7.80</ecNumber>
    </recommendedName>
    <alternativeName>
        <fullName evidence="12">MoaD protein adenylase</fullName>
    </alternativeName>
    <alternativeName>
        <fullName evidence="10">Molybdopterin-converting factor subunit 1 adenylase</fullName>
    </alternativeName>
    <alternativeName>
        <fullName evidence="11">Sulfur carrier protein MoaD adenylyltransferase</fullName>
    </alternativeName>
</protein>
<comment type="similarity">
    <text evidence="1">Belongs to the HesA/MoeB/ThiF family.</text>
</comment>
<evidence type="ECO:0000313" key="15">
    <source>
        <dbReference type="Proteomes" id="UP000291142"/>
    </source>
</evidence>
<dbReference type="OrthoDB" id="9804286at2"/>
<dbReference type="NCBIfam" id="NF004281">
    <property type="entry name" value="PRK05690.1"/>
    <property type="match status" value="1"/>
</dbReference>
<dbReference type="PANTHER" id="PTHR10953:SF102">
    <property type="entry name" value="ADENYLYLTRANSFERASE AND SULFURTRANSFERASE MOCS3"/>
    <property type="match status" value="1"/>
</dbReference>
<dbReference type="GO" id="GO:0008146">
    <property type="term" value="F:sulfotransferase activity"/>
    <property type="evidence" value="ECO:0007669"/>
    <property type="project" value="TreeGrafter"/>
</dbReference>
<dbReference type="GO" id="GO:0061605">
    <property type="term" value="F:molybdopterin-synthase adenylyltransferase activity"/>
    <property type="evidence" value="ECO:0007669"/>
    <property type="project" value="UniProtKB-EC"/>
</dbReference>
<keyword evidence="14" id="KW-0548">Nucleotidyltransferase</keyword>
<name>A0A4Q9FH07_9FLAO</name>
<dbReference type="FunFam" id="3.40.50.720:FF:000033">
    <property type="entry name" value="Adenylyltransferase and sulfurtransferase MOCS3"/>
    <property type="match status" value="1"/>
</dbReference>
<evidence type="ECO:0000256" key="9">
    <source>
        <dbReference type="ARBA" id="ARBA00073635"/>
    </source>
</evidence>
<dbReference type="Pfam" id="PF00899">
    <property type="entry name" value="ThiF"/>
    <property type="match status" value="1"/>
</dbReference>
<dbReference type="PANTHER" id="PTHR10953">
    <property type="entry name" value="UBIQUITIN-ACTIVATING ENZYME E1"/>
    <property type="match status" value="1"/>
</dbReference>
<dbReference type="InterPro" id="IPR035985">
    <property type="entry name" value="Ubiquitin-activating_enz"/>
</dbReference>
<keyword evidence="4" id="KW-0067">ATP-binding</keyword>
<comment type="subunit">
    <text evidence="7">Homodimer. Forms a stable heterotetrameric complex of 2 MoeB and 2 MoaD during adenylation of MoaD.</text>
</comment>
<dbReference type="PROSITE" id="PS50206">
    <property type="entry name" value="RHODANESE_3"/>
    <property type="match status" value="1"/>
</dbReference>
<dbReference type="EC" id="2.7.7.80" evidence="8"/>
<keyword evidence="2 14" id="KW-0808">Transferase</keyword>
<evidence type="ECO:0000256" key="1">
    <source>
        <dbReference type="ARBA" id="ARBA00009919"/>
    </source>
</evidence>
<evidence type="ECO:0000313" key="14">
    <source>
        <dbReference type="EMBL" id="TBN06348.1"/>
    </source>
</evidence>
<dbReference type="AlphaFoldDB" id="A0A4Q9FH07"/>
<dbReference type="CDD" id="cd00158">
    <property type="entry name" value="RHOD"/>
    <property type="match status" value="1"/>
</dbReference>
<dbReference type="EMBL" id="SIRT01000001">
    <property type="protein sequence ID" value="TBN06348.1"/>
    <property type="molecule type" value="Genomic_DNA"/>
</dbReference>
<dbReference type="GO" id="GO:0008641">
    <property type="term" value="F:ubiquitin-like modifier activating enzyme activity"/>
    <property type="evidence" value="ECO:0007669"/>
    <property type="project" value="InterPro"/>
</dbReference>
<dbReference type="InterPro" id="IPR045886">
    <property type="entry name" value="ThiF/MoeB/HesA"/>
</dbReference>
<evidence type="ECO:0000256" key="7">
    <source>
        <dbReference type="ARBA" id="ARBA00063809"/>
    </source>
</evidence>
<sequence length="365" mass="40293">MNRYNRHIILSEIGQAGQDKISSAKVLVIGAGGLGCPVLQYLTAAGVGTIGVIDFDVVELSNLQRQVLFGSSSIGKNKAIAVKERLQDLNNAIIINAYSEPLNYKNALELFQKYDIIVDGSDNFETRYLVNDACIITNKPLVFGAIYKFEGQVSVFNYQDGPSYRCLFPNPPQKDAVPNCSDIGVLGVLPGIIGSMQANEVLKIILGLGDVLSGKLLCYNALTSQTSTLKINRNETSIQSVLNDQDSFENKQMNIGCDIEVKEVSISEVISEKNVQFIDVRELHEKPKVDHLNVTYIPLSELETSLHKIDLSKKKALFCKSGMRSKHAVKVLQGLNINDCFSIPQGANEINNYLKEKHKILSNER</sequence>
<evidence type="ECO:0000256" key="2">
    <source>
        <dbReference type="ARBA" id="ARBA00022679"/>
    </source>
</evidence>
<dbReference type="Proteomes" id="UP000291142">
    <property type="component" value="Unassembled WGS sequence"/>
</dbReference>
<dbReference type="GO" id="GO:0005829">
    <property type="term" value="C:cytosol"/>
    <property type="evidence" value="ECO:0007669"/>
    <property type="project" value="TreeGrafter"/>
</dbReference>
<evidence type="ECO:0000256" key="3">
    <source>
        <dbReference type="ARBA" id="ARBA00022741"/>
    </source>
</evidence>
<evidence type="ECO:0000259" key="13">
    <source>
        <dbReference type="PROSITE" id="PS50206"/>
    </source>
</evidence>
<keyword evidence="3" id="KW-0547">Nucleotide-binding</keyword>